<dbReference type="GO" id="GO:0004077">
    <property type="term" value="F:biotin--[biotin carboxyl-carrier protein] ligase activity"/>
    <property type="evidence" value="ECO:0007669"/>
    <property type="project" value="UniProtKB-EC"/>
</dbReference>
<dbReference type="Pfam" id="PF03099">
    <property type="entry name" value="BPL_LplA_LipB"/>
    <property type="match status" value="1"/>
</dbReference>
<dbReference type="Gene3D" id="3.30.930.10">
    <property type="entry name" value="Bira Bifunctional Protein, Domain 2"/>
    <property type="match status" value="1"/>
</dbReference>
<keyword evidence="1 5" id="KW-0436">Ligase</keyword>
<dbReference type="STRING" id="29539.SAMN02745716_0720"/>
<reference evidence="6" key="1">
    <citation type="submission" date="2016-10" db="EMBL/GenBank/DDBJ databases">
        <authorList>
            <person name="Varghese N."/>
            <person name="Submissions S."/>
        </authorList>
    </citation>
    <scope>NUCLEOTIDE SEQUENCE [LARGE SCALE GENOMIC DNA]</scope>
    <source>
        <strain evidence="6">ATCC 35263</strain>
    </source>
</reference>
<dbReference type="RefSeq" id="WP_093116284.1">
    <property type="nucleotide sequence ID" value="NZ_FNWJ01000001.1"/>
</dbReference>
<dbReference type="NCBIfam" id="TIGR00121">
    <property type="entry name" value="birA_ligase"/>
    <property type="match status" value="1"/>
</dbReference>
<dbReference type="EMBL" id="FNWJ01000001">
    <property type="protein sequence ID" value="SEH11292.1"/>
    <property type="molecule type" value="Genomic_DNA"/>
</dbReference>
<keyword evidence="6" id="KW-1185">Reference proteome</keyword>
<dbReference type="SUPFAM" id="SSF55681">
    <property type="entry name" value="Class II aaRS and biotin synthetases"/>
    <property type="match status" value="1"/>
</dbReference>
<organism evidence="5 6">
    <name type="scientific">Thermoleophilum album</name>
    <dbReference type="NCBI Taxonomy" id="29539"/>
    <lineage>
        <taxon>Bacteria</taxon>
        <taxon>Bacillati</taxon>
        <taxon>Actinomycetota</taxon>
        <taxon>Thermoleophilia</taxon>
        <taxon>Thermoleophilales</taxon>
        <taxon>Thermoleophilaceae</taxon>
        <taxon>Thermoleophilum</taxon>
    </lineage>
</organism>
<dbReference type="OrthoDB" id="9807064at2"/>
<proteinExistence type="predicted"/>
<dbReference type="Proteomes" id="UP000222056">
    <property type="component" value="Unassembled WGS sequence"/>
</dbReference>
<dbReference type="InterPro" id="IPR004143">
    <property type="entry name" value="BPL_LPL_catalytic"/>
</dbReference>
<keyword evidence="2" id="KW-0092">Biotin</keyword>
<protein>
    <recommendedName>
        <fullName evidence="3">biotin--[biotin carboxyl-carrier protein] ligase</fullName>
        <ecNumber evidence="3">6.3.4.15</ecNumber>
    </recommendedName>
</protein>
<evidence type="ECO:0000256" key="2">
    <source>
        <dbReference type="ARBA" id="ARBA00023267"/>
    </source>
</evidence>
<evidence type="ECO:0000313" key="6">
    <source>
        <dbReference type="Proteomes" id="UP000222056"/>
    </source>
</evidence>
<dbReference type="PROSITE" id="PS51733">
    <property type="entry name" value="BPL_LPL_CATALYTIC"/>
    <property type="match status" value="1"/>
</dbReference>
<dbReference type="InterPro" id="IPR045864">
    <property type="entry name" value="aa-tRNA-synth_II/BPL/LPL"/>
</dbReference>
<dbReference type="GO" id="GO:0005737">
    <property type="term" value="C:cytoplasm"/>
    <property type="evidence" value="ECO:0007669"/>
    <property type="project" value="TreeGrafter"/>
</dbReference>
<evidence type="ECO:0000259" key="4">
    <source>
        <dbReference type="PROSITE" id="PS51733"/>
    </source>
</evidence>
<dbReference type="InterPro" id="IPR004408">
    <property type="entry name" value="Biotin_CoA_COase_ligase"/>
</dbReference>
<evidence type="ECO:0000313" key="5">
    <source>
        <dbReference type="EMBL" id="SEH11292.1"/>
    </source>
</evidence>
<dbReference type="Pfam" id="PF02237">
    <property type="entry name" value="BPL_C"/>
    <property type="match status" value="1"/>
</dbReference>
<dbReference type="AlphaFoldDB" id="A0A1H6FLN9"/>
<accession>A0A1H6FLN9</accession>
<dbReference type="EC" id="6.3.4.15" evidence="3"/>
<sequence length="255" mass="26973">MVDASGDQRIGFPHLHVRRCGSTNDLARALAARGAPHGTLVTADEQTAGRGRQGRSWTAPPGSSLLASFLLRPQRPPSGLFALAVALATAEACEELVPGLEVGVKWPNDLVVAGRKLAGILIEGRPQESWLVVGIGVNVTLRPEQLAPELVDRATSLALEAERLGRRVPVPSELATALCTTLARWTEPSGLERVTAVWPSRDVLAGHTVRWSSGSGIAEGIDEQGRLRVRVGEQEITLAAGEVHLGTGEAPAETH</sequence>
<gene>
    <name evidence="5" type="ORF">SAMN02745716_0720</name>
</gene>
<evidence type="ECO:0000256" key="3">
    <source>
        <dbReference type="ARBA" id="ARBA00024227"/>
    </source>
</evidence>
<dbReference type="CDD" id="cd16442">
    <property type="entry name" value="BPL"/>
    <property type="match status" value="1"/>
</dbReference>
<dbReference type="PANTHER" id="PTHR12835:SF5">
    <property type="entry name" value="BIOTIN--PROTEIN LIGASE"/>
    <property type="match status" value="1"/>
</dbReference>
<dbReference type="InterPro" id="IPR003142">
    <property type="entry name" value="BPL_C"/>
</dbReference>
<dbReference type="PANTHER" id="PTHR12835">
    <property type="entry name" value="BIOTIN PROTEIN LIGASE"/>
    <property type="match status" value="1"/>
</dbReference>
<evidence type="ECO:0000256" key="1">
    <source>
        <dbReference type="ARBA" id="ARBA00022598"/>
    </source>
</evidence>
<name>A0A1H6FLN9_THEAL</name>
<feature type="domain" description="BPL/LPL catalytic" evidence="4">
    <location>
        <begin position="3"/>
        <end position="190"/>
    </location>
</feature>
<dbReference type="Gene3D" id="2.30.30.100">
    <property type="match status" value="1"/>
</dbReference>